<organism evidence="1 2">
    <name type="scientific">Kineococcus endophyticus</name>
    <dbReference type="NCBI Taxonomy" id="1181883"/>
    <lineage>
        <taxon>Bacteria</taxon>
        <taxon>Bacillati</taxon>
        <taxon>Actinomycetota</taxon>
        <taxon>Actinomycetes</taxon>
        <taxon>Kineosporiales</taxon>
        <taxon>Kineosporiaceae</taxon>
        <taxon>Kineococcus</taxon>
    </lineage>
</organism>
<evidence type="ECO:0000313" key="2">
    <source>
        <dbReference type="Proteomes" id="UP001555826"/>
    </source>
</evidence>
<proteinExistence type="predicted"/>
<protein>
    <submittedName>
        <fullName evidence="1">Uncharacterized protein</fullName>
    </submittedName>
</protein>
<dbReference type="RefSeq" id="WP_367640296.1">
    <property type="nucleotide sequence ID" value="NZ_JBFNQN010000015.1"/>
</dbReference>
<sequence length="189" mass="21372">MVPDEDADAVAGDVPVISFWVGAEDELHRRLGRVIMTFATADDWVTQILAAMIIHAGEGQDMVETHARLASDRSLRLLDARADEVERRMREQHRGTHREVPADVQDRFHAWRLDMRRAHDRRNRIIHDAWAFTAGPTIMIQLRPPGSEVPEAVDLAVEDEAYEALAARGRDLLWSFRGLVFDAGTDGSR</sequence>
<comment type="caution">
    <text evidence="1">The sequence shown here is derived from an EMBL/GenBank/DDBJ whole genome shotgun (WGS) entry which is preliminary data.</text>
</comment>
<evidence type="ECO:0000313" key="1">
    <source>
        <dbReference type="EMBL" id="MEW9267101.1"/>
    </source>
</evidence>
<dbReference type="EMBL" id="JBFNQN010000015">
    <property type="protein sequence ID" value="MEW9267101.1"/>
    <property type="molecule type" value="Genomic_DNA"/>
</dbReference>
<reference evidence="1 2" key="1">
    <citation type="submission" date="2024-07" db="EMBL/GenBank/DDBJ databases">
        <authorList>
            <person name="Thanompreechachai J."/>
            <person name="Duangmal K."/>
        </authorList>
    </citation>
    <scope>NUCLEOTIDE SEQUENCE [LARGE SCALE GENOMIC DNA]</scope>
    <source>
        <strain evidence="1 2">KCTC 19886</strain>
    </source>
</reference>
<dbReference type="Proteomes" id="UP001555826">
    <property type="component" value="Unassembled WGS sequence"/>
</dbReference>
<gene>
    <name evidence="1" type="ORF">AB1207_20305</name>
</gene>
<name>A0ABV3PBS9_9ACTN</name>
<keyword evidence="2" id="KW-1185">Reference proteome</keyword>
<accession>A0ABV3PBS9</accession>